<proteinExistence type="predicted"/>
<feature type="compositionally biased region" description="Polar residues" evidence="1">
    <location>
        <begin position="154"/>
        <end position="169"/>
    </location>
</feature>
<feature type="region of interest" description="Disordered" evidence="1">
    <location>
        <begin position="139"/>
        <end position="201"/>
    </location>
</feature>
<protein>
    <recommendedName>
        <fullName evidence="4">AP2/ERF domain-containing protein</fullName>
    </recommendedName>
</protein>
<evidence type="ECO:0000313" key="3">
    <source>
        <dbReference type="EMBL" id="CAD8405899.1"/>
    </source>
</evidence>
<evidence type="ECO:0000313" key="2">
    <source>
        <dbReference type="EMBL" id="CAD8405898.1"/>
    </source>
</evidence>
<accession>A0A6T8G0P7</accession>
<evidence type="ECO:0008006" key="4">
    <source>
        <dbReference type="Google" id="ProtNLM"/>
    </source>
</evidence>
<sequence length="201" mass="23081">MSSDSIGGVKWLEKTKRWSASITMGGNDLILGSFESRCEAVAVHQMANSPRTHDYASLFSDCLRNDHECSNNNAKISVDADLYAVTIQDVVTSMKMSKAWNAFGKKRFSLHEWTMQTIRHNTYLKAVKDGLQKIEDMKSQEHQNQSKCEKSKDLVTSNVRNNEEQSLFEYTNLKEQSKSVDSKKERTKRKQRDPKKIVLNR</sequence>
<organism evidence="2">
    <name type="scientific">Proboscia inermis</name>
    <dbReference type="NCBI Taxonomy" id="420281"/>
    <lineage>
        <taxon>Eukaryota</taxon>
        <taxon>Sar</taxon>
        <taxon>Stramenopiles</taxon>
        <taxon>Ochrophyta</taxon>
        <taxon>Bacillariophyta</taxon>
        <taxon>Coscinodiscophyceae</taxon>
        <taxon>Rhizosoleniophycidae</taxon>
        <taxon>Rhizosoleniales</taxon>
        <taxon>Rhizosoleniaceae</taxon>
        <taxon>Proboscia</taxon>
    </lineage>
</organism>
<name>A0A6T8G0P7_9STRA</name>
<evidence type="ECO:0000256" key="1">
    <source>
        <dbReference type="SAM" id="MobiDB-lite"/>
    </source>
</evidence>
<dbReference type="AlphaFoldDB" id="A0A6T8G0P7"/>
<feature type="compositionally biased region" description="Basic and acidic residues" evidence="1">
    <location>
        <begin position="175"/>
        <end position="184"/>
    </location>
</feature>
<dbReference type="EMBL" id="HBEL01004247">
    <property type="protein sequence ID" value="CAD8405899.1"/>
    <property type="molecule type" value="Transcribed_RNA"/>
</dbReference>
<dbReference type="EMBL" id="HBEL01004246">
    <property type="protein sequence ID" value="CAD8405898.1"/>
    <property type="molecule type" value="Transcribed_RNA"/>
</dbReference>
<reference evidence="2" key="1">
    <citation type="submission" date="2021-01" db="EMBL/GenBank/DDBJ databases">
        <authorList>
            <person name="Corre E."/>
            <person name="Pelletier E."/>
            <person name="Niang G."/>
            <person name="Scheremetjew M."/>
            <person name="Finn R."/>
            <person name="Kale V."/>
            <person name="Holt S."/>
            <person name="Cochrane G."/>
            <person name="Meng A."/>
            <person name="Brown T."/>
            <person name="Cohen L."/>
        </authorList>
    </citation>
    <scope>NUCLEOTIDE SEQUENCE</scope>
    <source>
        <strain evidence="2">CCAP1064/1</strain>
    </source>
</reference>
<gene>
    <name evidence="2" type="ORF">PINE0816_LOCUS2013</name>
    <name evidence="3" type="ORF">PINE0816_LOCUS2014</name>
</gene>